<sequence length="329" mass="35227">MSNRDLLDRLRGVWRRRAGADLAGTVAGGLAVLWAVAAAMLLVWPGNRGLGDTIFYVTVPIAVLLPLALAWVGITVGRAARHSAAALARLTRTLDAIERRAGVAPAQPDTPDLSARLDRIADTQRKIEATLARLAATRADRPAPAASAPAAPQRAAADTAQPALGIDAPQEAPALGIDDLIAALQFPVDPQDRAGFRALRRALQDRSAAQVVTSAQDVLTLLSQDGIYMDDLPPDAVDPALWRRFARGERGPAIAGIGAIREEAALDKARRRMRGDTIFRDTCHHFLRLFDRTLAGMEPQADDAQIARLANTRTARAFMLLGRVAGTFD</sequence>
<gene>
    <name evidence="3" type="ORF">OCGS_1647</name>
</gene>
<evidence type="ECO:0000313" key="3">
    <source>
        <dbReference type="EMBL" id="EKE44131.1"/>
    </source>
</evidence>
<reference evidence="3 4" key="1">
    <citation type="journal article" date="2012" name="J. Bacteriol.">
        <title>Draft Genome Sequence of Oceaniovalibus guishaninsula JLT2003T.</title>
        <authorList>
            <person name="Tang K."/>
            <person name="Liu K."/>
            <person name="Jiao N."/>
        </authorList>
    </citation>
    <scope>NUCLEOTIDE SEQUENCE [LARGE SCALE GENOMIC DNA]</scope>
    <source>
        <strain evidence="3 4">JLT2003</strain>
    </source>
</reference>
<name>K2GNC3_9RHOB</name>
<organism evidence="3 4">
    <name type="scientific">Oceaniovalibus guishaninsula JLT2003</name>
    <dbReference type="NCBI Taxonomy" id="1231392"/>
    <lineage>
        <taxon>Bacteria</taxon>
        <taxon>Pseudomonadati</taxon>
        <taxon>Pseudomonadota</taxon>
        <taxon>Alphaproteobacteria</taxon>
        <taxon>Rhodobacterales</taxon>
        <taxon>Roseobacteraceae</taxon>
        <taxon>Oceaniovalibus</taxon>
    </lineage>
</organism>
<dbReference type="Proteomes" id="UP000006765">
    <property type="component" value="Unassembled WGS sequence"/>
</dbReference>
<dbReference type="STRING" id="1231392.OCGS_1647"/>
<accession>K2GNC3</accession>
<keyword evidence="2" id="KW-0472">Membrane</keyword>
<dbReference type="PATRIC" id="fig|1231392.3.peg.1653"/>
<dbReference type="RefSeq" id="WP_007426799.1">
    <property type="nucleotide sequence ID" value="NZ_AMGO01000036.1"/>
</dbReference>
<evidence type="ECO:0000256" key="1">
    <source>
        <dbReference type="SAM" id="MobiDB-lite"/>
    </source>
</evidence>
<proteinExistence type="predicted"/>
<evidence type="ECO:0000313" key="4">
    <source>
        <dbReference type="Proteomes" id="UP000006765"/>
    </source>
</evidence>
<feature type="transmembrane region" description="Helical" evidence="2">
    <location>
        <begin position="20"/>
        <end position="42"/>
    </location>
</feature>
<feature type="transmembrane region" description="Helical" evidence="2">
    <location>
        <begin position="54"/>
        <end position="74"/>
    </location>
</feature>
<keyword evidence="4" id="KW-1185">Reference proteome</keyword>
<feature type="region of interest" description="Disordered" evidence="1">
    <location>
        <begin position="138"/>
        <end position="160"/>
    </location>
</feature>
<dbReference type="eggNOG" id="ENOG502Z84M">
    <property type="taxonomic scope" value="Bacteria"/>
</dbReference>
<protein>
    <submittedName>
        <fullName evidence="3">Uncharacterized protein</fullName>
    </submittedName>
</protein>
<comment type="caution">
    <text evidence="3">The sequence shown here is derived from an EMBL/GenBank/DDBJ whole genome shotgun (WGS) entry which is preliminary data.</text>
</comment>
<evidence type="ECO:0000256" key="2">
    <source>
        <dbReference type="SAM" id="Phobius"/>
    </source>
</evidence>
<keyword evidence="2" id="KW-0812">Transmembrane</keyword>
<dbReference type="EMBL" id="AMGO01000036">
    <property type="protein sequence ID" value="EKE44131.1"/>
    <property type="molecule type" value="Genomic_DNA"/>
</dbReference>
<dbReference type="OrthoDB" id="7833467at2"/>
<keyword evidence="2" id="KW-1133">Transmembrane helix</keyword>
<dbReference type="AlphaFoldDB" id="K2GNC3"/>